<name>A0A834EMX5_9CHIR</name>
<comment type="caution">
    <text evidence="1">The sequence shown here is derived from an EMBL/GenBank/DDBJ whole genome shotgun (WGS) entry which is preliminary data.</text>
</comment>
<dbReference type="Proteomes" id="UP000664940">
    <property type="component" value="Unassembled WGS sequence"/>
</dbReference>
<organism evidence="1 2">
    <name type="scientific">Phyllostomus discolor</name>
    <name type="common">pale spear-nosed bat</name>
    <dbReference type="NCBI Taxonomy" id="89673"/>
    <lineage>
        <taxon>Eukaryota</taxon>
        <taxon>Metazoa</taxon>
        <taxon>Chordata</taxon>
        <taxon>Craniata</taxon>
        <taxon>Vertebrata</taxon>
        <taxon>Euteleostomi</taxon>
        <taxon>Mammalia</taxon>
        <taxon>Eutheria</taxon>
        <taxon>Laurasiatheria</taxon>
        <taxon>Chiroptera</taxon>
        <taxon>Yangochiroptera</taxon>
        <taxon>Phyllostomidae</taxon>
        <taxon>Phyllostominae</taxon>
        <taxon>Phyllostomus</taxon>
    </lineage>
</organism>
<proteinExistence type="predicted"/>
<accession>A0A834EMX5</accession>
<protein>
    <submittedName>
        <fullName evidence="1">Uncharacterized protein</fullName>
    </submittedName>
</protein>
<sequence length="138" mass="14689">MKMSALSVFSPAGNPRQVAKRQLHITREGPSSGQLSVTGNAGAHRFFPPVGTALAAKAPRVRFCCEGTPAVTSSPYPSLHPRAGDWPAQESQGNISTLVHLTLVPDPLPLPGNDPAFHRPSHLRAIHGTVIGNLEDYK</sequence>
<evidence type="ECO:0000313" key="1">
    <source>
        <dbReference type="EMBL" id="KAF6120052.1"/>
    </source>
</evidence>
<reference evidence="1 2" key="1">
    <citation type="journal article" date="2020" name="Nature">
        <title>Six reference-quality genomes reveal evolution of bat adaptations.</title>
        <authorList>
            <person name="Jebb D."/>
            <person name="Huang Z."/>
            <person name="Pippel M."/>
            <person name="Hughes G.M."/>
            <person name="Lavrichenko K."/>
            <person name="Devanna P."/>
            <person name="Winkler S."/>
            <person name="Jermiin L.S."/>
            <person name="Skirmuntt E.C."/>
            <person name="Katzourakis A."/>
            <person name="Burkitt-Gray L."/>
            <person name="Ray D.A."/>
            <person name="Sullivan K.A.M."/>
            <person name="Roscito J.G."/>
            <person name="Kirilenko B.M."/>
            <person name="Davalos L.M."/>
            <person name="Corthals A.P."/>
            <person name="Power M.L."/>
            <person name="Jones G."/>
            <person name="Ransome R.D."/>
            <person name="Dechmann D.K.N."/>
            <person name="Locatelli A.G."/>
            <person name="Puechmaille S.J."/>
            <person name="Fedrigo O."/>
            <person name="Jarvis E.D."/>
            <person name="Hiller M."/>
            <person name="Vernes S.C."/>
            <person name="Myers E.W."/>
            <person name="Teeling E.C."/>
        </authorList>
    </citation>
    <scope>NUCLEOTIDE SEQUENCE [LARGE SCALE GENOMIC DNA]</scope>
    <source>
        <strain evidence="1">Bat1K_MPI-CBG_1</strain>
    </source>
</reference>
<gene>
    <name evidence="1" type="ORF">HJG60_010378</name>
</gene>
<dbReference type="EMBL" id="JABVXQ010000003">
    <property type="protein sequence ID" value="KAF6120052.1"/>
    <property type="molecule type" value="Genomic_DNA"/>
</dbReference>
<dbReference type="AlphaFoldDB" id="A0A834EMX5"/>
<evidence type="ECO:0000313" key="2">
    <source>
        <dbReference type="Proteomes" id="UP000664940"/>
    </source>
</evidence>